<proteinExistence type="predicted"/>
<evidence type="ECO:0000313" key="2">
    <source>
        <dbReference type="EMBL" id="TDL13821.1"/>
    </source>
</evidence>
<keyword evidence="1" id="KW-0812">Transmembrane</keyword>
<dbReference type="AlphaFoldDB" id="A0A4Y7PFJ9"/>
<evidence type="ECO:0000313" key="3">
    <source>
        <dbReference type="Proteomes" id="UP000294933"/>
    </source>
</evidence>
<sequence length="63" mass="7326">MNWKATESIGGCEELRGLWHYGRLSCSSLYTSVHDRIGKCEHYVSLMSWMHSFGFLGFSIFYL</sequence>
<evidence type="ECO:0000256" key="1">
    <source>
        <dbReference type="SAM" id="Phobius"/>
    </source>
</evidence>
<keyword evidence="1" id="KW-1133">Transmembrane helix</keyword>
<protein>
    <submittedName>
        <fullName evidence="2">Uncharacterized protein</fullName>
    </submittedName>
</protein>
<keyword evidence="3" id="KW-1185">Reference proteome</keyword>
<reference evidence="2 3" key="1">
    <citation type="submission" date="2018-06" db="EMBL/GenBank/DDBJ databases">
        <title>A transcriptomic atlas of mushroom development highlights an independent origin of complex multicellularity.</title>
        <authorList>
            <consortium name="DOE Joint Genome Institute"/>
            <person name="Krizsan K."/>
            <person name="Almasi E."/>
            <person name="Merenyi Z."/>
            <person name="Sahu N."/>
            <person name="Viragh M."/>
            <person name="Koszo T."/>
            <person name="Mondo S."/>
            <person name="Kiss B."/>
            <person name="Balint B."/>
            <person name="Kues U."/>
            <person name="Barry K."/>
            <person name="Hegedus J.C."/>
            <person name="Henrissat B."/>
            <person name="Johnson J."/>
            <person name="Lipzen A."/>
            <person name="Ohm R."/>
            <person name="Nagy I."/>
            <person name="Pangilinan J."/>
            <person name="Yan J."/>
            <person name="Xiong Y."/>
            <person name="Grigoriev I.V."/>
            <person name="Hibbett D.S."/>
            <person name="Nagy L.G."/>
        </authorList>
    </citation>
    <scope>NUCLEOTIDE SEQUENCE [LARGE SCALE GENOMIC DNA]</scope>
    <source>
        <strain evidence="2 3">SZMC22713</strain>
    </source>
</reference>
<dbReference type="Proteomes" id="UP000294933">
    <property type="component" value="Unassembled WGS sequence"/>
</dbReference>
<gene>
    <name evidence="2" type="ORF">BD410DRAFT_797483</name>
</gene>
<dbReference type="VEuPathDB" id="FungiDB:BD410DRAFT_797483"/>
<name>A0A4Y7PFJ9_9AGAM</name>
<keyword evidence="1" id="KW-0472">Membrane</keyword>
<organism evidence="2 3">
    <name type="scientific">Rickenella mellea</name>
    <dbReference type="NCBI Taxonomy" id="50990"/>
    <lineage>
        <taxon>Eukaryota</taxon>
        <taxon>Fungi</taxon>
        <taxon>Dikarya</taxon>
        <taxon>Basidiomycota</taxon>
        <taxon>Agaricomycotina</taxon>
        <taxon>Agaricomycetes</taxon>
        <taxon>Hymenochaetales</taxon>
        <taxon>Rickenellaceae</taxon>
        <taxon>Rickenella</taxon>
    </lineage>
</organism>
<feature type="transmembrane region" description="Helical" evidence="1">
    <location>
        <begin position="43"/>
        <end position="62"/>
    </location>
</feature>
<dbReference type="EMBL" id="ML170454">
    <property type="protein sequence ID" value="TDL13821.1"/>
    <property type="molecule type" value="Genomic_DNA"/>
</dbReference>
<accession>A0A4Y7PFJ9</accession>